<reference evidence="1 2" key="1">
    <citation type="submission" date="2013-07" db="EMBL/GenBank/DDBJ databases">
        <title>Completed genome of Sphingomonas sanxanigenens NX02.</title>
        <authorList>
            <person name="Ma T."/>
            <person name="Huang H."/>
            <person name="Wu M."/>
            <person name="Li X."/>
            <person name="Li G."/>
        </authorList>
    </citation>
    <scope>NUCLEOTIDE SEQUENCE [LARGE SCALE GENOMIC DNA]</scope>
    <source>
        <strain evidence="1 2">NX02</strain>
    </source>
</reference>
<sequence length="310" mass="33678">MTVHSNLTHFAGKPVADFNEPGDIKDFAATAPRLRCVYDGEHSLTDLLELLLKEPGVAATEALVFGLWAENGETYEVNPARAIEALVANRDKFPNLSALFFGDIISEENEISWIEQDSYAAIWAAFPRLTEFRVRGGNKLSLGTITHPALQILAVETGGLAATVAREALAAEAPIRHFELWLGSDDYGADTSVADFADLLEGKLFPQLETLALRNSEYSDALAEALATAPILDRIKTLDLSMGTLSDDGARALIGSGKLGRLEKLDISFHYVSEPVVAELRAATPNLVAEDPQKPDDWDGKPHFYIAVSE</sequence>
<dbReference type="eggNOG" id="COG4886">
    <property type="taxonomic scope" value="Bacteria"/>
</dbReference>
<dbReference type="EMBL" id="CP006644">
    <property type="protein sequence ID" value="AHE52485.1"/>
    <property type="molecule type" value="Genomic_DNA"/>
</dbReference>
<dbReference type="NCBIfam" id="NF038076">
    <property type="entry name" value="fam_STM4015"/>
    <property type="match status" value="1"/>
</dbReference>
<dbReference type="Proteomes" id="UP000018851">
    <property type="component" value="Chromosome"/>
</dbReference>
<dbReference type="PATRIC" id="fig|1123269.5.peg.715"/>
<dbReference type="KEGG" id="ssan:NX02_03655"/>
<dbReference type="RefSeq" id="WP_025290791.1">
    <property type="nucleotide sequence ID" value="NZ_CP006644.1"/>
</dbReference>
<evidence type="ECO:0008006" key="3">
    <source>
        <dbReference type="Google" id="ProtNLM"/>
    </source>
</evidence>
<name>W0AA13_9SPHN</name>
<accession>W0AA13</accession>
<evidence type="ECO:0000313" key="2">
    <source>
        <dbReference type="Proteomes" id="UP000018851"/>
    </source>
</evidence>
<keyword evidence="2" id="KW-1185">Reference proteome</keyword>
<dbReference type="OrthoDB" id="9781345at2"/>
<evidence type="ECO:0000313" key="1">
    <source>
        <dbReference type="EMBL" id="AHE52485.1"/>
    </source>
</evidence>
<dbReference type="SUPFAM" id="SSF52047">
    <property type="entry name" value="RNI-like"/>
    <property type="match status" value="1"/>
</dbReference>
<dbReference type="Gene3D" id="3.80.10.10">
    <property type="entry name" value="Ribonuclease Inhibitor"/>
    <property type="match status" value="1"/>
</dbReference>
<dbReference type="InterPro" id="IPR032675">
    <property type="entry name" value="LRR_dom_sf"/>
</dbReference>
<dbReference type="AlphaFoldDB" id="W0AA13"/>
<protein>
    <recommendedName>
        <fullName evidence="3">Cytoplasmic protein</fullName>
    </recommendedName>
</protein>
<organism evidence="1 2">
    <name type="scientific">Sphingomonas sanxanigenens DSM 19645 = NX02</name>
    <dbReference type="NCBI Taxonomy" id="1123269"/>
    <lineage>
        <taxon>Bacteria</taxon>
        <taxon>Pseudomonadati</taxon>
        <taxon>Pseudomonadota</taxon>
        <taxon>Alphaproteobacteria</taxon>
        <taxon>Sphingomonadales</taxon>
        <taxon>Sphingomonadaceae</taxon>
        <taxon>Sphingomonas</taxon>
    </lineage>
</organism>
<proteinExistence type="predicted"/>
<dbReference type="STRING" id="1123269.NX02_03655"/>
<dbReference type="HOGENOM" id="CLU_054192_0_0_5"/>
<gene>
    <name evidence="1" type="ORF">NX02_03655</name>
</gene>
<dbReference type="InterPro" id="IPR047722">
    <property type="entry name" value="STM4015-like"/>
</dbReference>